<organism evidence="1 2">
    <name type="scientific">Streblomastix strix</name>
    <dbReference type="NCBI Taxonomy" id="222440"/>
    <lineage>
        <taxon>Eukaryota</taxon>
        <taxon>Metamonada</taxon>
        <taxon>Preaxostyla</taxon>
        <taxon>Oxymonadida</taxon>
        <taxon>Streblomastigidae</taxon>
        <taxon>Streblomastix</taxon>
    </lineage>
</organism>
<dbReference type="EMBL" id="SNRW01003670">
    <property type="protein sequence ID" value="KAA6389218.1"/>
    <property type="molecule type" value="Genomic_DNA"/>
</dbReference>
<gene>
    <name evidence="1" type="ORF">EZS28_015256</name>
</gene>
<evidence type="ECO:0000313" key="2">
    <source>
        <dbReference type="Proteomes" id="UP000324800"/>
    </source>
</evidence>
<accession>A0A5J4W308</accession>
<dbReference type="InterPro" id="IPR042655">
    <property type="entry name" value="LRC72"/>
</dbReference>
<evidence type="ECO:0008006" key="3">
    <source>
        <dbReference type="Google" id="ProtNLM"/>
    </source>
</evidence>
<protein>
    <recommendedName>
        <fullName evidence="3">Leucine Rich Repeat family protein</fullName>
    </recommendedName>
</protein>
<proteinExistence type="predicted"/>
<dbReference type="InterPro" id="IPR032675">
    <property type="entry name" value="LRR_dom_sf"/>
</dbReference>
<name>A0A5J4W308_9EUKA</name>
<dbReference type="Gene3D" id="3.80.10.10">
    <property type="entry name" value="Ribonuclease Inhibitor"/>
    <property type="match status" value="1"/>
</dbReference>
<dbReference type="AlphaFoldDB" id="A0A5J4W308"/>
<sequence length="184" mass="21322">MYVFSNYASKGISSFPPGIDCSHIESLDLENNFLTNLDFLDTNSFQELWCLDCSNNKLVSLAGISSFPVLGLLDISHNNVKWSEILKLRKNIILDFRINGNPQLQIQYRPIVIYLLPYVWAIDGWFISSYERARAAQWVSIGEGKKLYKQVRNVLDELIVHSNLDNKQRIKRNSNADQTYFRRT</sequence>
<evidence type="ECO:0000313" key="1">
    <source>
        <dbReference type="EMBL" id="KAA6389218.1"/>
    </source>
</evidence>
<dbReference type="Proteomes" id="UP000324800">
    <property type="component" value="Unassembled WGS sequence"/>
</dbReference>
<dbReference type="OrthoDB" id="5954088at2759"/>
<reference evidence="1 2" key="1">
    <citation type="submission" date="2019-03" db="EMBL/GenBank/DDBJ databases">
        <title>Single cell metagenomics reveals metabolic interactions within the superorganism composed of flagellate Streblomastix strix and complex community of Bacteroidetes bacteria on its surface.</title>
        <authorList>
            <person name="Treitli S.C."/>
            <person name="Kolisko M."/>
            <person name="Husnik F."/>
            <person name="Keeling P."/>
            <person name="Hampl V."/>
        </authorList>
    </citation>
    <scope>NUCLEOTIDE SEQUENCE [LARGE SCALE GENOMIC DNA]</scope>
    <source>
        <strain evidence="1">ST1C</strain>
    </source>
</reference>
<dbReference type="SUPFAM" id="SSF52058">
    <property type="entry name" value="L domain-like"/>
    <property type="match status" value="1"/>
</dbReference>
<dbReference type="PANTHER" id="PTHR46759">
    <property type="entry name" value="LEUCINE-RICH REPEAT-CONTAINING PROTEIN 72"/>
    <property type="match status" value="1"/>
</dbReference>
<comment type="caution">
    <text evidence="1">The sequence shown here is derived from an EMBL/GenBank/DDBJ whole genome shotgun (WGS) entry which is preliminary data.</text>
</comment>
<dbReference type="PANTHER" id="PTHR46759:SF2">
    <property type="match status" value="1"/>
</dbReference>